<dbReference type="RefSeq" id="WP_189045788.1">
    <property type="nucleotide sequence ID" value="NZ_BMNB01000016.1"/>
</dbReference>
<reference evidence="2" key="1">
    <citation type="journal article" date="2014" name="Int. J. Syst. Evol. Microbiol.">
        <title>Complete genome sequence of Corynebacterium casei LMG S-19264T (=DSM 44701T), isolated from a smear-ripened cheese.</title>
        <authorList>
            <consortium name="US DOE Joint Genome Institute (JGI-PGF)"/>
            <person name="Walter F."/>
            <person name="Albersmeier A."/>
            <person name="Kalinowski J."/>
            <person name="Ruckert C."/>
        </authorList>
    </citation>
    <scope>NUCLEOTIDE SEQUENCE</scope>
    <source>
        <strain evidence="2">CGMCC 4.7312</strain>
    </source>
</reference>
<keyword evidence="3" id="KW-1185">Reference proteome</keyword>
<dbReference type="GO" id="GO:0017057">
    <property type="term" value="F:6-phosphogluconolactonase activity"/>
    <property type="evidence" value="ECO:0007669"/>
    <property type="project" value="TreeGrafter"/>
</dbReference>
<evidence type="ECO:0000313" key="3">
    <source>
        <dbReference type="Proteomes" id="UP000608890"/>
    </source>
</evidence>
<name>A0A917U138_9ACTN</name>
<evidence type="ECO:0008006" key="4">
    <source>
        <dbReference type="Google" id="ProtNLM"/>
    </source>
</evidence>
<dbReference type="EMBL" id="BMNB01000016">
    <property type="protein sequence ID" value="GGM47840.1"/>
    <property type="molecule type" value="Genomic_DNA"/>
</dbReference>
<dbReference type="AlphaFoldDB" id="A0A917U138"/>
<comment type="caution">
    <text evidence="2">The sequence shown here is derived from an EMBL/GenBank/DDBJ whole genome shotgun (WGS) entry which is preliminary data.</text>
</comment>
<dbReference type="GO" id="GO:0005829">
    <property type="term" value="C:cytosol"/>
    <property type="evidence" value="ECO:0007669"/>
    <property type="project" value="TreeGrafter"/>
</dbReference>
<dbReference type="PANTHER" id="PTHR30344:SF1">
    <property type="entry name" value="6-PHOSPHOGLUCONOLACTONASE"/>
    <property type="match status" value="1"/>
</dbReference>
<dbReference type="InterPro" id="IPR019405">
    <property type="entry name" value="Lactonase_7-beta_prop"/>
</dbReference>
<dbReference type="InterPro" id="IPR015943">
    <property type="entry name" value="WD40/YVTN_repeat-like_dom_sf"/>
</dbReference>
<comment type="similarity">
    <text evidence="1">Belongs to the cycloisomerase 2 family.</text>
</comment>
<organism evidence="2 3">
    <name type="scientific">Micromonospora sonchi</name>
    <dbReference type="NCBI Taxonomy" id="1763543"/>
    <lineage>
        <taxon>Bacteria</taxon>
        <taxon>Bacillati</taxon>
        <taxon>Actinomycetota</taxon>
        <taxon>Actinomycetes</taxon>
        <taxon>Micromonosporales</taxon>
        <taxon>Micromonosporaceae</taxon>
        <taxon>Micromonospora</taxon>
    </lineage>
</organism>
<dbReference type="InterPro" id="IPR050282">
    <property type="entry name" value="Cycloisomerase_2"/>
</dbReference>
<accession>A0A917U138</accession>
<dbReference type="Gene3D" id="2.130.10.10">
    <property type="entry name" value="YVTN repeat-like/Quinoprotein amine dehydrogenase"/>
    <property type="match status" value="1"/>
</dbReference>
<evidence type="ECO:0000313" key="2">
    <source>
        <dbReference type="EMBL" id="GGM47840.1"/>
    </source>
</evidence>
<proteinExistence type="inferred from homology"/>
<dbReference type="PANTHER" id="PTHR30344">
    <property type="entry name" value="6-PHOSPHOGLUCONOLACTONASE-RELATED"/>
    <property type="match status" value="1"/>
</dbReference>
<dbReference type="InterPro" id="IPR011048">
    <property type="entry name" value="Haem_d1_sf"/>
</dbReference>
<dbReference type="Proteomes" id="UP000608890">
    <property type="component" value="Unassembled WGS sequence"/>
</dbReference>
<evidence type="ECO:0000256" key="1">
    <source>
        <dbReference type="ARBA" id="ARBA00005564"/>
    </source>
</evidence>
<sequence>MAGRDEVVLIGGYTEQSGGRATGIVAARRDPATGELTSLGTVAATASPSFLARHPSRPVLYAVNELPTGEISAWRVAEDGGLGPIGSWPTGGAEPCHLAVAADGGHLFVANYGGGSVSVFPLDADGVPGERTDLVEHQGHGVDPERQERAHTHMVSPGAGRQPLLAVDLGTDSIYRYDLDVASGRLVPRAPRVRTPPGTGPRHLVRHPDGRRCYVSGELDGSVLACELTDDGALHQRGHVDASGRAGHVQPSELAVGADGRFLYVANRGVGTLAVFALGSGLPELVDEVATGGEWPRHFVLVGEHLYVADERADMVRTFRVDRATGVPVAIGEPMVVPSPTCVLP</sequence>
<protein>
    <recommendedName>
        <fullName evidence="4">Lactonase family protein</fullName>
    </recommendedName>
</protein>
<gene>
    <name evidence="2" type="ORF">GCM10011608_35790</name>
</gene>
<reference evidence="2" key="2">
    <citation type="submission" date="2020-09" db="EMBL/GenBank/DDBJ databases">
        <authorList>
            <person name="Sun Q."/>
            <person name="Zhou Y."/>
        </authorList>
    </citation>
    <scope>NUCLEOTIDE SEQUENCE</scope>
    <source>
        <strain evidence="2">CGMCC 4.7312</strain>
    </source>
</reference>
<dbReference type="Pfam" id="PF10282">
    <property type="entry name" value="Lactonase"/>
    <property type="match status" value="1"/>
</dbReference>
<dbReference type="SUPFAM" id="SSF51004">
    <property type="entry name" value="C-terminal (heme d1) domain of cytochrome cd1-nitrite reductase"/>
    <property type="match status" value="1"/>
</dbReference>